<dbReference type="InterPro" id="IPR008775">
    <property type="entry name" value="Phytyl_CoA_dOase-like"/>
</dbReference>
<gene>
    <name evidence="1" type="ORF">N7460_010022</name>
</gene>
<reference evidence="1" key="2">
    <citation type="submission" date="2023-01" db="EMBL/GenBank/DDBJ databases">
        <authorList>
            <person name="Petersen C."/>
        </authorList>
    </citation>
    <scope>NUCLEOTIDE SEQUENCE</scope>
    <source>
        <strain evidence="1">IBT 15450</strain>
    </source>
</reference>
<organism evidence="1 2">
    <name type="scientific">Penicillium canescens</name>
    <dbReference type="NCBI Taxonomy" id="5083"/>
    <lineage>
        <taxon>Eukaryota</taxon>
        <taxon>Fungi</taxon>
        <taxon>Dikarya</taxon>
        <taxon>Ascomycota</taxon>
        <taxon>Pezizomycotina</taxon>
        <taxon>Eurotiomycetes</taxon>
        <taxon>Eurotiomycetidae</taxon>
        <taxon>Eurotiales</taxon>
        <taxon>Aspergillaceae</taxon>
        <taxon>Penicillium</taxon>
    </lineage>
</organism>
<dbReference type="AlphaFoldDB" id="A0AAD6I5C6"/>
<dbReference type="EMBL" id="JAQJZL010000013">
    <property type="protein sequence ID" value="KAJ6030960.1"/>
    <property type="molecule type" value="Genomic_DNA"/>
</dbReference>
<dbReference type="SUPFAM" id="SSF51197">
    <property type="entry name" value="Clavaminate synthase-like"/>
    <property type="match status" value="1"/>
</dbReference>
<reference evidence="1" key="1">
    <citation type="journal article" date="2023" name="IMA Fungus">
        <title>Comparative genomic study of the Penicillium genus elucidates a diverse pangenome and 15 lateral gene transfer events.</title>
        <authorList>
            <person name="Petersen C."/>
            <person name="Sorensen T."/>
            <person name="Nielsen M.R."/>
            <person name="Sondergaard T.E."/>
            <person name="Sorensen J.L."/>
            <person name="Fitzpatrick D.A."/>
            <person name="Frisvad J.C."/>
            <person name="Nielsen K.L."/>
        </authorList>
    </citation>
    <scope>NUCLEOTIDE SEQUENCE</scope>
    <source>
        <strain evidence="1">IBT 15450</strain>
    </source>
</reference>
<dbReference type="Gene3D" id="2.60.120.620">
    <property type="entry name" value="q2cbj1_9rhob like domain"/>
    <property type="match status" value="1"/>
</dbReference>
<dbReference type="Pfam" id="PF05721">
    <property type="entry name" value="PhyH"/>
    <property type="match status" value="1"/>
</dbReference>
<proteinExistence type="predicted"/>
<accession>A0AAD6I5C6</accession>
<evidence type="ECO:0000313" key="1">
    <source>
        <dbReference type="EMBL" id="KAJ6030960.1"/>
    </source>
</evidence>
<evidence type="ECO:0000313" key="2">
    <source>
        <dbReference type="Proteomes" id="UP001219568"/>
    </source>
</evidence>
<protein>
    <submittedName>
        <fullName evidence="1">Uncharacterized protein</fullName>
    </submittedName>
</protein>
<dbReference type="Proteomes" id="UP001219568">
    <property type="component" value="Unassembled WGS sequence"/>
</dbReference>
<sequence length="226" mass="25238">MTDSRARLLESSVHAAFARDLSVEDEPKHTTEMENSRGFMVIPQCVSVALVKQLATEFDVDIAKRKPTVCREKYNEYEVSSLGIAVRDDFVKVWIIPGLISEHRLRKKQNVEKGMLEPLFSTTAVPHQPTSINMGIFHQTHADPSKLKTANEEEVYITIAVTDLGQENGWFTLYEGSHQRKPPIGNPVDLNLKAGDAVAWSGRIVYSHTSGGGGKFITLVYRLRTA</sequence>
<keyword evidence="2" id="KW-1185">Reference proteome</keyword>
<name>A0AAD6I5C6_PENCN</name>
<comment type="caution">
    <text evidence="1">The sequence shown here is derived from an EMBL/GenBank/DDBJ whole genome shotgun (WGS) entry which is preliminary data.</text>
</comment>